<organism evidence="2 3">
    <name type="scientific">Phytophthora fragariaefolia</name>
    <dbReference type="NCBI Taxonomy" id="1490495"/>
    <lineage>
        <taxon>Eukaryota</taxon>
        <taxon>Sar</taxon>
        <taxon>Stramenopiles</taxon>
        <taxon>Oomycota</taxon>
        <taxon>Peronosporomycetes</taxon>
        <taxon>Peronosporales</taxon>
        <taxon>Peronosporaceae</taxon>
        <taxon>Phytophthora</taxon>
    </lineage>
</organism>
<name>A0A9W6X182_9STRA</name>
<evidence type="ECO:0000256" key="1">
    <source>
        <dbReference type="SAM" id="MobiDB-lite"/>
    </source>
</evidence>
<evidence type="ECO:0000313" key="3">
    <source>
        <dbReference type="Proteomes" id="UP001165121"/>
    </source>
</evidence>
<comment type="caution">
    <text evidence="2">The sequence shown here is derived from an EMBL/GenBank/DDBJ whole genome shotgun (WGS) entry which is preliminary data.</text>
</comment>
<proteinExistence type="predicted"/>
<feature type="compositionally biased region" description="Basic residues" evidence="1">
    <location>
        <begin position="127"/>
        <end position="139"/>
    </location>
</feature>
<dbReference type="AlphaFoldDB" id="A0A9W6X182"/>
<sequence>MGVLVSGDDVKIEGSKMDMAMMDYEIQGTQATSGTDSATSPKSVTGHASLYPESSGVITGCASERRDRAISDLPAAQEQANLSTLTGLKYVKEETRPEIARASESRETARKSEQKATAISQSESKRPATRRTSHKKRSSKHGDGVRVP</sequence>
<dbReference type="Proteomes" id="UP001165121">
    <property type="component" value="Unassembled WGS sequence"/>
</dbReference>
<feature type="compositionally biased region" description="Basic and acidic residues" evidence="1">
    <location>
        <begin position="93"/>
        <end position="114"/>
    </location>
</feature>
<feature type="region of interest" description="Disordered" evidence="1">
    <location>
        <begin position="93"/>
        <end position="148"/>
    </location>
</feature>
<accession>A0A9W6X182</accession>
<keyword evidence="3" id="KW-1185">Reference proteome</keyword>
<feature type="region of interest" description="Disordered" evidence="1">
    <location>
        <begin position="30"/>
        <end position="55"/>
    </location>
</feature>
<dbReference type="EMBL" id="BSXT01000399">
    <property type="protein sequence ID" value="GMF26500.1"/>
    <property type="molecule type" value="Genomic_DNA"/>
</dbReference>
<protein>
    <submittedName>
        <fullName evidence="2">Unnamed protein product</fullName>
    </submittedName>
</protein>
<feature type="compositionally biased region" description="Polar residues" evidence="1">
    <location>
        <begin position="30"/>
        <end position="43"/>
    </location>
</feature>
<reference evidence="2" key="1">
    <citation type="submission" date="2023-04" db="EMBL/GenBank/DDBJ databases">
        <title>Phytophthora fragariaefolia NBRC 109709.</title>
        <authorList>
            <person name="Ichikawa N."/>
            <person name="Sato H."/>
            <person name="Tonouchi N."/>
        </authorList>
    </citation>
    <scope>NUCLEOTIDE SEQUENCE</scope>
    <source>
        <strain evidence="2">NBRC 109709</strain>
    </source>
</reference>
<gene>
    <name evidence="2" type="ORF">Pfra01_000502800</name>
</gene>
<evidence type="ECO:0000313" key="2">
    <source>
        <dbReference type="EMBL" id="GMF26500.1"/>
    </source>
</evidence>